<evidence type="ECO:0000313" key="2">
    <source>
        <dbReference type="Proteomes" id="UP001341840"/>
    </source>
</evidence>
<accession>A0ABU6UM52</accession>
<protein>
    <submittedName>
        <fullName evidence="1">Uncharacterized protein</fullName>
    </submittedName>
</protein>
<dbReference type="Proteomes" id="UP001341840">
    <property type="component" value="Unassembled WGS sequence"/>
</dbReference>
<dbReference type="EMBL" id="JASCZI010121604">
    <property type="protein sequence ID" value="MED6162377.1"/>
    <property type="molecule type" value="Genomic_DNA"/>
</dbReference>
<evidence type="ECO:0000313" key="1">
    <source>
        <dbReference type="EMBL" id="MED6162377.1"/>
    </source>
</evidence>
<reference evidence="1 2" key="1">
    <citation type="journal article" date="2023" name="Plants (Basel)">
        <title>Bridging the Gap: Combining Genomics and Transcriptomics Approaches to Understand Stylosanthes scabra, an Orphan Legume from the Brazilian Caatinga.</title>
        <authorList>
            <person name="Ferreira-Neto J.R.C."/>
            <person name="da Silva M.D."/>
            <person name="Binneck E."/>
            <person name="de Melo N.F."/>
            <person name="da Silva R.H."/>
            <person name="de Melo A.L.T.M."/>
            <person name="Pandolfi V."/>
            <person name="Bustamante F.O."/>
            <person name="Brasileiro-Vidal A.C."/>
            <person name="Benko-Iseppon A.M."/>
        </authorList>
    </citation>
    <scope>NUCLEOTIDE SEQUENCE [LARGE SCALE GENOMIC DNA]</scope>
    <source>
        <tissue evidence="1">Leaves</tissue>
    </source>
</reference>
<keyword evidence="2" id="KW-1185">Reference proteome</keyword>
<comment type="caution">
    <text evidence="1">The sequence shown here is derived from an EMBL/GenBank/DDBJ whole genome shotgun (WGS) entry which is preliminary data.</text>
</comment>
<gene>
    <name evidence="1" type="ORF">PIB30_069862</name>
</gene>
<sequence>MEVNRLTDKNGKPIVPIAVDDPYSWVKGEVRDQVSLFRDVESVAELGEPSVWVQERGDICVEFLPYSSGDRVFHKADTTTGGLKNFFKLRNEKESSASNVVKAEPGMEVNRTFERRRNISVKRMRAEETLGKEKLIDLMSSKCCGRDVSLDEVKSFAENKKKLHGYLGSEDLSSVWSEHFPITIMAEGHFQSKADFALIEDVGDMARGQFMQVMAARLWCMGCYEELKGKK</sequence>
<organism evidence="1 2">
    <name type="scientific">Stylosanthes scabra</name>
    <dbReference type="NCBI Taxonomy" id="79078"/>
    <lineage>
        <taxon>Eukaryota</taxon>
        <taxon>Viridiplantae</taxon>
        <taxon>Streptophyta</taxon>
        <taxon>Embryophyta</taxon>
        <taxon>Tracheophyta</taxon>
        <taxon>Spermatophyta</taxon>
        <taxon>Magnoliopsida</taxon>
        <taxon>eudicotyledons</taxon>
        <taxon>Gunneridae</taxon>
        <taxon>Pentapetalae</taxon>
        <taxon>rosids</taxon>
        <taxon>fabids</taxon>
        <taxon>Fabales</taxon>
        <taxon>Fabaceae</taxon>
        <taxon>Papilionoideae</taxon>
        <taxon>50 kb inversion clade</taxon>
        <taxon>dalbergioids sensu lato</taxon>
        <taxon>Dalbergieae</taxon>
        <taxon>Pterocarpus clade</taxon>
        <taxon>Stylosanthes</taxon>
    </lineage>
</organism>
<proteinExistence type="predicted"/>
<name>A0ABU6UM52_9FABA</name>